<dbReference type="SUPFAM" id="SSF103473">
    <property type="entry name" value="MFS general substrate transporter"/>
    <property type="match status" value="1"/>
</dbReference>
<comment type="subcellular location">
    <subcellularLocation>
        <location evidence="1">Membrane</location>
        <topology evidence="1">Multi-pass membrane protein</topology>
    </subcellularLocation>
</comment>
<keyword evidence="4 6" id="KW-0472">Membrane</keyword>
<dbReference type="PANTHER" id="PTHR23501">
    <property type="entry name" value="MAJOR FACILITATOR SUPERFAMILY"/>
    <property type="match status" value="1"/>
</dbReference>
<keyword evidence="9" id="KW-1185">Reference proteome</keyword>
<sequence>MGPPSTAIQELPRAELSPRSSLEKTAMQDSEKAQNHNVKTSTEDLNGHNQGVSRIEALYIVFGKGWKIYLLYASIALIAYAASLANNTLYVYLPFATSNFGNHSTLGTITVVTTIISSVGRPFIAKIADLSSRPIAFLYALALYVLGLILLAASNSVNTVAAGQVILTFGQTGLDMITNILISDITDLQWRGMAAATVSSPYIVNAFISGYITDDISLSGWRWGYGMFCIIIPVTMAPSLFVLFWADIKAVKLGAVSLASPAFALDEATKKQEAKSFSRRAYDTFMYVDGFGLILLGFAWSLILLPFTLSASAVGGWSNPSMIAMEVVGIVLLVFFTAYEFRSAPYPLMPRRIANRTFLLCCGADVFYFLSFYLANTFYSSYVYVIRDWSTRNYTFFVNSANVCGCFFSLVAGLALRYTHRYKASQLGGIAVRLVGMGILYYATGDKATDAALVMAQLLVSGGTACQASVPHADLATVISLLSLFTGLGGAVGSAIAGAVWTSRMPDNLATRLAGLASDEEIENIYGSITSARFSTPEVRAAVIEAYDDTSKLPLYLPAVVLSVLPLVLTCFTPNFHLGTNHNVIESKEVILQDEVNEEEIKTKAEEVRRKAKQEAEAKGQP</sequence>
<feature type="transmembrane region" description="Helical" evidence="6">
    <location>
        <begin position="394"/>
        <end position="415"/>
    </location>
</feature>
<feature type="domain" description="Major facilitator superfamily (MFS) profile" evidence="7">
    <location>
        <begin position="71"/>
        <end position="577"/>
    </location>
</feature>
<evidence type="ECO:0000259" key="7">
    <source>
        <dbReference type="PROSITE" id="PS50850"/>
    </source>
</evidence>
<dbReference type="InterPro" id="IPR036259">
    <property type="entry name" value="MFS_trans_sf"/>
</dbReference>
<organism evidence="8 9">
    <name type="scientific">Leucosporidium creatinivorum</name>
    <dbReference type="NCBI Taxonomy" id="106004"/>
    <lineage>
        <taxon>Eukaryota</taxon>
        <taxon>Fungi</taxon>
        <taxon>Dikarya</taxon>
        <taxon>Basidiomycota</taxon>
        <taxon>Pucciniomycotina</taxon>
        <taxon>Microbotryomycetes</taxon>
        <taxon>Leucosporidiales</taxon>
        <taxon>Leucosporidium</taxon>
    </lineage>
</organism>
<evidence type="ECO:0000256" key="1">
    <source>
        <dbReference type="ARBA" id="ARBA00004141"/>
    </source>
</evidence>
<keyword evidence="2 6" id="KW-0812">Transmembrane</keyword>
<feature type="transmembrane region" description="Helical" evidence="6">
    <location>
        <begin position="225"/>
        <end position="246"/>
    </location>
</feature>
<dbReference type="EMBL" id="MCGR01000052">
    <property type="protein sequence ID" value="ORY72385.1"/>
    <property type="molecule type" value="Genomic_DNA"/>
</dbReference>
<evidence type="ECO:0000313" key="8">
    <source>
        <dbReference type="EMBL" id="ORY72385.1"/>
    </source>
</evidence>
<dbReference type="GO" id="GO:0022857">
    <property type="term" value="F:transmembrane transporter activity"/>
    <property type="evidence" value="ECO:0007669"/>
    <property type="project" value="InterPro"/>
</dbReference>
<evidence type="ECO:0000256" key="6">
    <source>
        <dbReference type="SAM" id="Phobius"/>
    </source>
</evidence>
<evidence type="ECO:0000256" key="2">
    <source>
        <dbReference type="ARBA" id="ARBA00022692"/>
    </source>
</evidence>
<evidence type="ECO:0000256" key="3">
    <source>
        <dbReference type="ARBA" id="ARBA00022989"/>
    </source>
</evidence>
<dbReference type="Proteomes" id="UP000193467">
    <property type="component" value="Unassembled WGS sequence"/>
</dbReference>
<keyword evidence="3 6" id="KW-1133">Transmembrane helix</keyword>
<name>A0A1Y2ENG1_9BASI</name>
<gene>
    <name evidence="8" type="ORF">BCR35DRAFT_334011</name>
</gene>
<feature type="transmembrane region" description="Helical" evidence="6">
    <location>
        <begin position="194"/>
        <end position="213"/>
    </location>
</feature>
<feature type="transmembrane region" description="Helical" evidence="6">
    <location>
        <begin position="555"/>
        <end position="578"/>
    </location>
</feature>
<feature type="transmembrane region" description="Helical" evidence="6">
    <location>
        <begin position="69"/>
        <end position="93"/>
    </location>
</feature>
<dbReference type="PROSITE" id="PS50850">
    <property type="entry name" value="MFS"/>
    <property type="match status" value="1"/>
</dbReference>
<dbReference type="Gene3D" id="1.20.1250.20">
    <property type="entry name" value="MFS general substrate transporter like domains"/>
    <property type="match status" value="2"/>
</dbReference>
<feature type="transmembrane region" description="Helical" evidence="6">
    <location>
        <begin position="321"/>
        <end position="341"/>
    </location>
</feature>
<proteinExistence type="predicted"/>
<accession>A0A1Y2ENG1</accession>
<dbReference type="Pfam" id="PF07690">
    <property type="entry name" value="MFS_1"/>
    <property type="match status" value="1"/>
</dbReference>
<dbReference type="GO" id="GO:0005886">
    <property type="term" value="C:plasma membrane"/>
    <property type="evidence" value="ECO:0007669"/>
    <property type="project" value="TreeGrafter"/>
</dbReference>
<feature type="region of interest" description="Disordered" evidence="5">
    <location>
        <begin position="1"/>
        <end position="46"/>
    </location>
</feature>
<dbReference type="InterPro" id="IPR020846">
    <property type="entry name" value="MFS_dom"/>
</dbReference>
<feature type="transmembrane region" description="Helical" evidence="6">
    <location>
        <begin position="136"/>
        <end position="154"/>
    </location>
</feature>
<protein>
    <submittedName>
        <fullName evidence="8">Major facilitator superfamily domain-containing protein</fullName>
    </submittedName>
</protein>
<feature type="transmembrane region" description="Helical" evidence="6">
    <location>
        <begin position="285"/>
        <end position="309"/>
    </location>
</feature>
<feature type="transmembrane region" description="Helical" evidence="6">
    <location>
        <begin position="477"/>
        <end position="501"/>
    </location>
</feature>
<dbReference type="PANTHER" id="PTHR23501:SF58">
    <property type="entry name" value="LOW AFFINITY HEME TRANSPORTER STR3"/>
    <property type="match status" value="1"/>
</dbReference>
<evidence type="ECO:0000256" key="5">
    <source>
        <dbReference type="SAM" id="MobiDB-lite"/>
    </source>
</evidence>
<evidence type="ECO:0000256" key="4">
    <source>
        <dbReference type="ARBA" id="ARBA00023136"/>
    </source>
</evidence>
<dbReference type="AlphaFoldDB" id="A0A1Y2ENG1"/>
<reference evidence="8 9" key="1">
    <citation type="submission" date="2016-07" db="EMBL/GenBank/DDBJ databases">
        <title>Pervasive Adenine N6-methylation of Active Genes in Fungi.</title>
        <authorList>
            <consortium name="DOE Joint Genome Institute"/>
            <person name="Mondo S.J."/>
            <person name="Dannebaum R.O."/>
            <person name="Kuo R.C."/>
            <person name="Labutti K."/>
            <person name="Haridas S."/>
            <person name="Kuo A."/>
            <person name="Salamov A."/>
            <person name="Ahrendt S.R."/>
            <person name="Lipzen A."/>
            <person name="Sullivan W."/>
            <person name="Andreopoulos W.B."/>
            <person name="Clum A."/>
            <person name="Lindquist E."/>
            <person name="Daum C."/>
            <person name="Ramamoorthy G.K."/>
            <person name="Gryganskyi A."/>
            <person name="Culley D."/>
            <person name="Magnuson J.K."/>
            <person name="James T.Y."/>
            <person name="O'Malley M.A."/>
            <person name="Stajich J.E."/>
            <person name="Spatafora J.W."/>
            <person name="Visel A."/>
            <person name="Grigoriev I.V."/>
        </authorList>
    </citation>
    <scope>NUCLEOTIDE SEQUENCE [LARGE SCALE GENOMIC DNA]</scope>
    <source>
        <strain evidence="8 9">62-1032</strain>
    </source>
</reference>
<feature type="transmembrane region" description="Helical" evidence="6">
    <location>
        <begin position="105"/>
        <end position="124"/>
    </location>
</feature>
<dbReference type="InterPro" id="IPR011701">
    <property type="entry name" value="MFS"/>
</dbReference>
<dbReference type="OrthoDB" id="2241241at2759"/>
<evidence type="ECO:0000313" key="9">
    <source>
        <dbReference type="Proteomes" id="UP000193467"/>
    </source>
</evidence>
<comment type="caution">
    <text evidence="8">The sequence shown here is derived from an EMBL/GenBank/DDBJ whole genome shotgun (WGS) entry which is preliminary data.</text>
</comment>
<feature type="transmembrane region" description="Helical" evidence="6">
    <location>
        <begin position="353"/>
        <end position="374"/>
    </location>
</feature>
<dbReference type="InParanoid" id="A0A1Y2ENG1"/>